<sequence>MSPRERRGPRCWTREDLRVWAEGRSRQQPSPGLSWPRAQNPPPSSSTRRTLASVLVALHVRAAAFSHLHAWKICVGGCSSAPVRAQHRRLEIGFVEPPPRGFRASNPLARAATRAQTEGPQLLPSVGYSISVKRSSTQDQDQIVLAPALGTGPNTQQPLVILKESPSPIARRIVDCAAEQQQCWRRTSGEILLERTGEAGGEAERDNGGSPASPRSRIAPASLPPPRSLNPACLPLLMYHPRSPRLSLSTQTPDHDAASADEPPSPSPPPKYEPMYDYLRSHHERSSRAARNELRPGPATTPAGLEPYRDDPFGLTGERDASQPPPPSYEELYRRNEAEAGRLLREFDLEGSPAEQTEELVKWVVAMLLICLTIAAVGTAFNWGRP</sequence>
<evidence type="ECO:0000313" key="4">
    <source>
        <dbReference type="Proteomes" id="UP000242519"/>
    </source>
</evidence>
<evidence type="ECO:0000313" key="3">
    <source>
        <dbReference type="EMBL" id="OWP02481.1"/>
    </source>
</evidence>
<dbReference type="AlphaFoldDB" id="A0A218Z317"/>
<gene>
    <name evidence="3" type="ORF">B2J93_57</name>
</gene>
<dbReference type="EMBL" id="MZNU01000230">
    <property type="protein sequence ID" value="OWP02481.1"/>
    <property type="molecule type" value="Genomic_DNA"/>
</dbReference>
<keyword evidence="2" id="KW-1133">Transmembrane helix</keyword>
<feature type="compositionally biased region" description="Basic and acidic residues" evidence="1">
    <location>
        <begin position="307"/>
        <end position="321"/>
    </location>
</feature>
<reference evidence="3 4" key="1">
    <citation type="submission" date="2017-04" db="EMBL/GenBank/DDBJ databases">
        <title>Draft genome sequence of Marssonina coronaria NL1: causal agent of apple blotch.</title>
        <authorList>
            <person name="Cheng Q."/>
        </authorList>
    </citation>
    <scope>NUCLEOTIDE SEQUENCE [LARGE SCALE GENOMIC DNA]</scope>
    <source>
        <strain evidence="3 4">NL1</strain>
    </source>
</reference>
<feature type="region of interest" description="Disordered" evidence="1">
    <location>
        <begin position="195"/>
        <end position="227"/>
    </location>
</feature>
<feature type="compositionally biased region" description="Basic and acidic residues" evidence="1">
    <location>
        <begin position="195"/>
        <end position="207"/>
    </location>
</feature>
<feature type="region of interest" description="Disordered" evidence="1">
    <location>
        <begin position="21"/>
        <end position="47"/>
    </location>
</feature>
<evidence type="ECO:0000256" key="2">
    <source>
        <dbReference type="SAM" id="Phobius"/>
    </source>
</evidence>
<dbReference type="Proteomes" id="UP000242519">
    <property type="component" value="Unassembled WGS sequence"/>
</dbReference>
<organism evidence="3 4">
    <name type="scientific">Diplocarpon coronariae</name>
    <dbReference type="NCBI Taxonomy" id="2795749"/>
    <lineage>
        <taxon>Eukaryota</taxon>
        <taxon>Fungi</taxon>
        <taxon>Dikarya</taxon>
        <taxon>Ascomycota</taxon>
        <taxon>Pezizomycotina</taxon>
        <taxon>Leotiomycetes</taxon>
        <taxon>Helotiales</taxon>
        <taxon>Drepanopezizaceae</taxon>
        <taxon>Diplocarpon</taxon>
    </lineage>
</organism>
<accession>A0A218Z317</accession>
<dbReference type="InParanoid" id="A0A218Z317"/>
<keyword evidence="4" id="KW-1185">Reference proteome</keyword>
<feature type="region of interest" description="Disordered" evidence="1">
    <location>
        <begin position="244"/>
        <end position="330"/>
    </location>
</feature>
<evidence type="ECO:0000256" key="1">
    <source>
        <dbReference type="SAM" id="MobiDB-lite"/>
    </source>
</evidence>
<dbReference type="OrthoDB" id="3535864at2759"/>
<feature type="compositionally biased region" description="Basic and acidic residues" evidence="1">
    <location>
        <begin position="279"/>
        <end position="294"/>
    </location>
</feature>
<feature type="transmembrane region" description="Helical" evidence="2">
    <location>
        <begin position="363"/>
        <end position="383"/>
    </location>
</feature>
<name>A0A218Z317_9HELO</name>
<keyword evidence="2" id="KW-0812">Transmembrane</keyword>
<keyword evidence="2" id="KW-0472">Membrane</keyword>
<proteinExistence type="predicted"/>
<comment type="caution">
    <text evidence="3">The sequence shown here is derived from an EMBL/GenBank/DDBJ whole genome shotgun (WGS) entry which is preliminary data.</text>
</comment>
<protein>
    <submittedName>
        <fullName evidence="3">Uncharacterized protein</fullName>
    </submittedName>
</protein>
<feature type="compositionally biased region" description="Pro residues" evidence="1">
    <location>
        <begin position="263"/>
        <end position="272"/>
    </location>
</feature>